<dbReference type="GO" id="GO:0043041">
    <property type="term" value="P:amino acid activation for nonribosomal peptide biosynthetic process"/>
    <property type="evidence" value="ECO:0007669"/>
    <property type="project" value="TreeGrafter"/>
</dbReference>
<keyword evidence="2" id="KW-0596">Phosphopantetheine</keyword>
<dbReference type="InterPro" id="IPR036736">
    <property type="entry name" value="ACP-like_sf"/>
</dbReference>
<accession>A0A011QHI3</accession>
<organism evidence="5 6">
    <name type="scientific">Candidatus Accumulibacter appositus</name>
    <dbReference type="NCBI Taxonomy" id="1454003"/>
    <lineage>
        <taxon>Bacteria</taxon>
        <taxon>Pseudomonadati</taxon>
        <taxon>Pseudomonadota</taxon>
        <taxon>Betaproteobacteria</taxon>
        <taxon>Candidatus Accumulibacter</taxon>
    </lineage>
</organism>
<dbReference type="InterPro" id="IPR006162">
    <property type="entry name" value="Ppantetheine_attach_site"/>
</dbReference>
<dbReference type="CDD" id="cd05930">
    <property type="entry name" value="A_NRPS"/>
    <property type="match status" value="1"/>
</dbReference>
<feature type="domain" description="Carrier" evidence="4">
    <location>
        <begin position="1303"/>
        <end position="1377"/>
    </location>
</feature>
<dbReference type="Gene3D" id="3.30.559.10">
    <property type="entry name" value="Chloramphenicol acetyltransferase-like domain"/>
    <property type="match status" value="2"/>
</dbReference>
<comment type="cofactor">
    <cofactor evidence="1">
        <name>pantetheine 4'-phosphate</name>
        <dbReference type="ChEBI" id="CHEBI:47942"/>
    </cofactor>
</comment>
<dbReference type="PANTHER" id="PTHR45527:SF1">
    <property type="entry name" value="FATTY ACID SYNTHASE"/>
    <property type="match status" value="1"/>
</dbReference>
<dbReference type="InterPro" id="IPR014729">
    <property type="entry name" value="Rossmann-like_a/b/a_fold"/>
</dbReference>
<dbReference type="EMBL" id="JEMX01000075">
    <property type="protein sequence ID" value="EXI78299.1"/>
    <property type="molecule type" value="Genomic_DNA"/>
</dbReference>
<dbReference type="SUPFAM" id="SSF52402">
    <property type="entry name" value="Adenine nucleotide alpha hydrolases-like"/>
    <property type="match status" value="1"/>
</dbReference>
<dbReference type="Gene3D" id="1.10.1200.10">
    <property type="entry name" value="ACP-like"/>
    <property type="match status" value="1"/>
</dbReference>
<protein>
    <submittedName>
        <fullName evidence="5">Tyrocidine synthase III</fullName>
    </submittedName>
</protein>
<evidence type="ECO:0000256" key="2">
    <source>
        <dbReference type="ARBA" id="ARBA00022450"/>
    </source>
</evidence>
<keyword evidence="3" id="KW-0597">Phosphoprotein</keyword>
<name>A0A011QHI3_9PROT</name>
<dbReference type="PROSITE" id="PS00012">
    <property type="entry name" value="PHOSPHOPANTETHEINE"/>
    <property type="match status" value="1"/>
</dbReference>
<dbReference type="Gene3D" id="3.40.50.980">
    <property type="match status" value="2"/>
</dbReference>
<evidence type="ECO:0000256" key="1">
    <source>
        <dbReference type="ARBA" id="ARBA00001957"/>
    </source>
</evidence>
<dbReference type="Gene3D" id="3.30.559.30">
    <property type="entry name" value="Nonribosomal peptide synthetase, condensation domain"/>
    <property type="match status" value="2"/>
</dbReference>
<dbReference type="GO" id="GO:0044550">
    <property type="term" value="P:secondary metabolite biosynthetic process"/>
    <property type="evidence" value="ECO:0007669"/>
    <property type="project" value="TreeGrafter"/>
</dbReference>
<dbReference type="Proteomes" id="UP000021816">
    <property type="component" value="Unassembled WGS sequence"/>
</dbReference>
<evidence type="ECO:0000259" key="4">
    <source>
        <dbReference type="PROSITE" id="PS50075"/>
    </source>
</evidence>
<proteinExistence type="predicted"/>
<dbReference type="InterPro" id="IPR001242">
    <property type="entry name" value="Condensation_dom"/>
</dbReference>
<dbReference type="Gene3D" id="3.30.300.30">
    <property type="match status" value="2"/>
</dbReference>
<dbReference type="Gene3D" id="3.40.50.620">
    <property type="entry name" value="HUPs"/>
    <property type="match status" value="1"/>
</dbReference>
<dbReference type="SUPFAM" id="SSF47336">
    <property type="entry name" value="ACP-like"/>
    <property type="match status" value="1"/>
</dbReference>
<evidence type="ECO:0000256" key="3">
    <source>
        <dbReference type="ARBA" id="ARBA00022553"/>
    </source>
</evidence>
<dbReference type="InterPro" id="IPR020806">
    <property type="entry name" value="PKS_PP-bd"/>
</dbReference>
<dbReference type="InterPro" id="IPR045851">
    <property type="entry name" value="AMP-bd_C_sf"/>
</dbReference>
<evidence type="ECO:0000313" key="6">
    <source>
        <dbReference type="Proteomes" id="UP000021816"/>
    </source>
</evidence>
<dbReference type="Pfam" id="PF00550">
    <property type="entry name" value="PP-binding"/>
    <property type="match status" value="1"/>
</dbReference>
<dbReference type="SUPFAM" id="SSF52777">
    <property type="entry name" value="CoA-dependent acyltransferases"/>
    <property type="match status" value="4"/>
</dbReference>
<dbReference type="GO" id="GO:0005737">
    <property type="term" value="C:cytoplasm"/>
    <property type="evidence" value="ECO:0007669"/>
    <property type="project" value="TreeGrafter"/>
</dbReference>
<sequence length="1846" mass="202952">MDGTSDSDARALTSAQLAIWTGQTLQPDDPLYNMVLSFRIRGALDAGAFQSAFKGLVEACDALRTVIEVVDGMPRQRVLAGGYGLPLVDLSASGDPELALEDWLAEHSARAFDLSHGHYESALLRLADDDHLWYLNQHHILTDASSVAILFDKQQALYRQACAATPGDVVALPAFADYVRFAAAQADSPQHRKARAYWSGQLARQSAPSRFYQKSTPCLRGRTQRVEVPMGEERSSRLRELSGQVPFRAFTGELALFQIFATVLFACVARTTGNSMPSLGVPSHNRGSARFRQTAGLLIEILPITVSIDADDSFLTLYRKVAQVTGQMLRNAVPGISSVRQYQAFDLVLNFITASFGDFDGLPTQTRWLHPGYGDRNHVLRVQVENFERQQALKVFFDMNVEMFGEREQRCLVRHFLGLADAMISDPAQAVAGVDLVGDGEREQLLAGHRHGVIAPRPVADVMSMFEHQVAQTPDALAVSSRGRQIDYRELDLRATALADELAARAIGPGAIVGVLLGRSIEAVVALLGILRCGAAFLPLDPDYPSSRLAYMCVDAKVALLLADRAAPELEEIAPLMTFSCDEPVPDFAVGNKSSARGSDLAYVIYTSGSSGEPKGVMIERHSMANYLRWAGEQYLDSTRPQAFAFFSSLSFDLTLTSVFLPLLSGGSLVVYPASADGSDPAVLQVVADNRVDILKLTPAHLALMQTVDLSQSRIHTMILGGEDLKTDLARATVRRYTGKLRIFNEYGPTEATVGCMTHLFDPDLDRELSVPIGRAIEGLDVYVLDPDRQLLPAGVSGEIYIAGAGLARGYLGQAERTAEKFVDNPFVPGTRMYASGDVAAWNARNELVYLGRVDRQVKIRGVRVEPGEIERQLSEHEGITDCAVEALSHASRPGDADEAHCAVCGLTSQHPEAHLDAQGVCRICRLYAEYRAQAQAYFGNDDELLEIARRARGSATGKHDCMMLLSGGKDSTYALCQLVDLGLRPLVFTLDNGFISDGAMSNVRRVVADLGLELVVGETPAMNAIFQDSLRRFSNVCNGCFKTIYTLSTHLARERGIRFVFTGLSRGQIFETRVAGLFQQRVFDRALIDRAVLQARKAYHRMDDAVAQHLDVRAFADDAVFDEVEFVDFYRYREVTLDTILDYLERKIAWVRPVDTGRSTNCRINEVGIHVHKLERGFHNYALPYSWDVRLGHKERNSALAELDDRIDMANVAHVLKQIDYTLDTPTVGRGDQYLVAYYVSAQPLPSQLLRDYLAARVPPALVPSQFVHLEHMPLTANGKVDRRALPAPDGTRPALSSAYLAPRNETESLLAGIWQEILGLDRVGVHDNFFDLGGDSIHSIQIVARARAKRLSLTPQQLFAAPTVAELAQASTRVPTHMADQTAPLGPLPLLPGQYALLRQRADPVVQHALLELPDPPEPDALARALLQLIAHHDGLRMRLRSEQGRWLPEIVPVAAAPVDLHEWQLNADDSLEASIAALLVASPIAIDMAPMLRAAWSRRGRGGLLILMVHALVIDSVSWGVLLEDLAHCYAAARKRQTADLPTKTTSLRQWSQALWRYADSDLARERARRWLDPRARTRGSMGAAPARLIWKQVDSTLEASATAHLLHDVAGGDWSLLSELLLTAVLRATRAQAGARQRRVEIEGHGRAALFAGIDLMRTVGHLSVLFPLRFRHALDGEIGSDLREVRRAWRELPAGGLDFALARDGEADAALAEKLRQLPLAEFRFRYLGEMDLTLATHDGMRLARPLALPLAGERPPLEVAAFVFRKQLVLRWLYAAQDFDAETMDGFAKAGLRELHSLLAPCRALGTHGAADVDPGSSEINRKELEALLAEFGEAGRSGH</sequence>
<dbReference type="PANTHER" id="PTHR45527">
    <property type="entry name" value="NONRIBOSOMAL PEPTIDE SYNTHETASE"/>
    <property type="match status" value="1"/>
</dbReference>
<dbReference type="PATRIC" id="fig|1454003.3.peg.3199"/>
<dbReference type="InterPro" id="IPR000873">
    <property type="entry name" value="AMP-dep_synth/lig_dom"/>
</dbReference>
<dbReference type="InterPro" id="IPR023213">
    <property type="entry name" value="CAT-like_dom_sf"/>
</dbReference>
<gene>
    <name evidence="5" type="primary">tycC_2</name>
    <name evidence="5" type="ORF">AW10_03143</name>
</gene>
<dbReference type="PROSITE" id="PS50075">
    <property type="entry name" value="CARRIER"/>
    <property type="match status" value="1"/>
</dbReference>
<dbReference type="InterPro" id="IPR010071">
    <property type="entry name" value="AA_adenyl_dom"/>
</dbReference>
<comment type="caution">
    <text evidence="5">The sequence shown here is derived from an EMBL/GenBank/DDBJ whole genome shotgun (WGS) entry which is preliminary data.</text>
</comment>
<dbReference type="Gene3D" id="2.30.38.10">
    <property type="entry name" value="Luciferase, Domain 3"/>
    <property type="match status" value="1"/>
</dbReference>
<dbReference type="SMART" id="SM00823">
    <property type="entry name" value="PKS_PP"/>
    <property type="match status" value="1"/>
</dbReference>
<dbReference type="Pfam" id="PF00668">
    <property type="entry name" value="Condensation"/>
    <property type="match status" value="2"/>
</dbReference>
<dbReference type="STRING" id="1454003.AW10_03143"/>
<dbReference type="FunFam" id="1.10.1200.10:FF:000005">
    <property type="entry name" value="Nonribosomal peptide synthetase 1"/>
    <property type="match status" value="1"/>
</dbReference>
<dbReference type="InterPro" id="IPR009081">
    <property type="entry name" value="PP-bd_ACP"/>
</dbReference>
<dbReference type="GO" id="GO:0003824">
    <property type="term" value="F:catalytic activity"/>
    <property type="evidence" value="ECO:0007669"/>
    <property type="project" value="InterPro"/>
</dbReference>
<dbReference type="InterPro" id="IPR020845">
    <property type="entry name" value="AMP-binding_CS"/>
</dbReference>
<dbReference type="GO" id="GO:0031177">
    <property type="term" value="F:phosphopantetheine binding"/>
    <property type="evidence" value="ECO:0007669"/>
    <property type="project" value="InterPro"/>
</dbReference>
<dbReference type="FunFam" id="3.40.50.980:FF:000001">
    <property type="entry name" value="Non-ribosomal peptide synthetase"/>
    <property type="match status" value="1"/>
</dbReference>
<dbReference type="Pfam" id="PF00501">
    <property type="entry name" value="AMP-binding"/>
    <property type="match status" value="1"/>
</dbReference>
<dbReference type="PROSITE" id="PS00455">
    <property type="entry name" value="AMP_BINDING"/>
    <property type="match status" value="1"/>
</dbReference>
<dbReference type="SUPFAM" id="SSF56801">
    <property type="entry name" value="Acetyl-CoA synthetase-like"/>
    <property type="match status" value="2"/>
</dbReference>
<evidence type="ECO:0000313" key="5">
    <source>
        <dbReference type="EMBL" id="EXI78299.1"/>
    </source>
</evidence>
<reference evidence="5 6" key="1">
    <citation type="submission" date="2014-02" db="EMBL/GenBank/DDBJ databases">
        <title>Expanding our view of genomic diversity in Candidatus Accumulibacter clades.</title>
        <authorList>
            <person name="Skennerton C.T."/>
            <person name="Barr J.J."/>
            <person name="Slater F.R."/>
            <person name="Bond P.L."/>
            <person name="Tyson G.W."/>
        </authorList>
    </citation>
    <scope>NUCLEOTIDE SEQUENCE [LARGE SCALE GENOMIC DNA]</scope>
    <source>
        <strain evidence="6">BA-92</strain>
    </source>
</reference>
<dbReference type="NCBIfam" id="TIGR01733">
    <property type="entry name" value="AA-adenyl-dom"/>
    <property type="match status" value="1"/>
</dbReference>